<protein>
    <recommendedName>
        <fullName evidence="4">Glycosyl hydrolase family 43</fullName>
    </recommendedName>
</protein>
<evidence type="ECO:0000313" key="2">
    <source>
        <dbReference type="EMBL" id="MBD0822845.1"/>
    </source>
</evidence>
<keyword evidence="3" id="KW-1185">Reference proteome</keyword>
<dbReference type="InterPro" id="IPR023296">
    <property type="entry name" value="Glyco_hydro_beta-prop_sf"/>
</dbReference>
<dbReference type="Proteomes" id="UP000621516">
    <property type="component" value="Unassembled WGS sequence"/>
</dbReference>
<sequence length="100" mass="11253">MKNCPIKKLMYIILGLCVVSTIGAQSSWKPDDSKGFVAHDPVMIKQDSIYYLFTTGGGMTKSKDLKTWDRLKPVPSKLEWVTDDIIQGYRGGYLVLPIIE</sequence>
<dbReference type="EMBL" id="JACVXD010000001">
    <property type="protein sequence ID" value="MBD0822845.1"/>
    <property type="molecule type" value="Genomic_DNA"/>
</dbReference>
<reference evidence="2 3" key="1">
    <citation type="journal article" date="2018" name="J. Microbiol.">
        <title>Aestuariibaculum marinum sp. nov., a marine bacterium isolated from seawater in South Korea.</title>
        <authorList>
            <person name="Choi J."/>
            <person name="Lee D."/>
            <person name="Jang J.H."/>
            <person name="Cha S."/>
            <person name="Seo T."/>
        </authorList>
    </citation>
    <scope>NUCLEOTIDE SEQUENCE [LARGE SCALE GENOMIC DNA]</scope>
    <source>
        <strain evidence="2 3">IP7</strain>
    </source>
</reference>
<keyword evidence="1" id="KW-0732">Signal</keyword>
<feature type="chain" id="PRO_5035187523" description="Glycosyl hydrolase family 43" evidence="1">
    <location>
        <begin position="25"/>
        <end position="100"/>
    </location>
</feature>
<comment type="caution">
    <text evidence="2">The sequence shown here is derived from an EMBL/GenBank/DDBJ whole genome shotgun (WGS) entry which is preliminary data.</text>
</comment>
<gene>
    <name evidence="2" type="ORF">ICJ85_02315</name>
</gene>
<dbReference type="SUPFAM" id="SSF75005">
    <property type="entry name" value="Arabinanase/levansucrase/invertase"/>
    <property type="match status" value="1"/>
</dbReference>
<proteinExistence type="predicted"/>
<accession>A0A8J6PPW0</accession>
<organism evidence="2 3">
    <name type="scientific">Aestuariibaculum marinum</name>
    <dbReference type="NCBI Taxonomy" id="2683592"/>
    <lineage>
        <taxon>Bacteria</taxon>
        <taxon>Pseudomonadati</taxon>
        <taxon>Bacteroidota</taxon>
        <taxon>Flavobacteriia</taxon>
        <taxon>Flavobacteriales</taxon>
        <taxon>Flavobacteriaceae</taxon>
    </lineage>
</organism>
<dbReference type="AlphaFoldDB" id="A0A8J6PPW0"/>
<evidence type="ECO:0000313" key="3">
    <source>
        <dbReference type="Proteomes" id="UP000621516"/>
    </source>
</evidence>
<feature type="signal peptide" evidence="1">
    <location>
        <begin position="1"/>
        <end position="24"/>
    </location>
</feature>
<dbReference type="Gene3D" id="2.115.10.20">
    <property type="entry name" value="Glycosyl hydrolase domain, family 43"/>
    <property type="match status" value="1"/>
</dbReference>
<evidence type="ECO:0008006" key="4">
    <source>
        <dbReference type="Google" id="ProtNLM"/>
    </source>
</evidence>
<dbReference type="RefSeq" id="WP_188222152.1">
    <property type="nucleotide sequence ID" value="NZ_JACVXD010000001.1"/>
</dbReference>
<name>A0A8J6PPW0_9FLAO</name>
<evidence type="ECO:0000256" key="1">
    <source>
        <dbReference type="SAM" id="SignalP"/>
    </source>
</evidence>